<keyword evidence="3" id="KW-1185">Reference proteome</keyword>
<evidence type="ECO:0000313" key="3">
    <source>
        <dbReference type="Proteomes" id="UP000828390"/>
    </source>
</evidence>
<dbReference type="EMBL" id="JAIWYP010000011">
    <property type="protein sequence ID" value="KAH3735829.1"/>
    <property type="molecule type" value="Genomic_DNA"/>
</dbReference>
<comment type="caution">
    <text evidence="2">The sequence shown here is derived from an EMBL/GenBank/DDBJ whole genome shotgun (WGS) entry which is preliminary data.</text>
</comment>
<reference evidence="2" key="2">
    <citation type="submission" date="2020-11" db="EMBL/GenBank/DDBJ databases">
        <authorList>
            <person name="McCartney M.A."/>
            <person name="Auch B."/>
            <person name="Kono T."/>
            <person name="Mallez S."/>
            <person name="Becker A."/>
            <person name="Gohl D.M."/>
            <person name="Silverstein K.A.T."/>
            <person name="Koren S."/>
            <person name="Bechman K.B."/>
            <person name="Herman A."/>
            <person name="Abrahante J.E."/>
            <person name="Garbe J."/>
        </authorList>
    </citation>
    <scope>NUCLEOTIDE SEQUENCE</scope>
    <source>
        <strain evidence="2">Duluth1</strain>
        <tissue evidence="2">Whole animal</tissue>
    </source>
</reference>
<proteinExistence type="predicted"/>
<gene>
    <name evidence="2" type="ORF">DPMN_042387</name>
</gene>
<evidence type="ECO:0000256" key="1">
    <source>
        <dbReference type="SAM" id="Coils"/>
    </source>
</evidence>
<keyword evidence="1" id="KW-0175">Coiled coil</keyword>
<evidence type="ECO:0000313" key="2">
    <source>
        <dbReference type="EMBL" id="KAH3735829.1"/>
    </source>
</evidence>
<organism evidence="2 3">
    <name type="scientific">Dreissena polymorpha</name>
    <name type="common">Zebra mussel</name>
    <name type="synonym">Mytilus polymorpha</name>
    <dbReference type="NCBI Taxonomy" id="45954"/>
    <lineage>
        <taxon>Eukaryota</taxon>
        <taxon>Metazoa</taxon>
        <taxon>Spiralia</taxon>
        <taxon>Lophotrochozoa</taxon>
        <taxon>Mollusca</taxon>
        <taxon>Bivalvia</taxon>
        <taxon>Autobranchia</taxon>
        <taxon>Heteroconchia</taxon>
        <taxon>Euheterodonta</taxon>
        <taxon>Imparidentia</taxon>
        <taxon>Neoheterodontei</taxon>
        <taxon>Myida</taxon>
        <taxon>Dreissenoidea</taxon>
        <taxon>Dreissenidae</taxon>
        <taxon>Dreissena</taxon>
    </lineage>
</organism>
<protein>
    <submittedName>
        <fullName evidence="2">Uncharacterized protein</fullName>
    </submittedName>
</protein>
<reference evidence="2" key="1">
    <citation type="journal article" date="2019" name="bioRxiv">
        <title>The Genome of the Zebra Mussel, Dreissena polymorpha: A Resource for Invasive Species Research.</title>
        <authorList>
            <person name="McCartney M.A."/>
            <person name="Auch B."/>
            <person name="Kono T."/>
            <person name="Mallez S."/>
            <person name="Zhang Y."/>
            <person name="Obille A."/>
            <person name="Becker A."/>
            <person name="Abrahante J.E."/>
            <person name="Garbe J."/>
            <person name="Badalamenti J.P."/>
            <person name="Herman A."/>
            <person name="Mangelson H."/>
            <person name="Liachko I."/>
            <person name="Sullivan S."/>
            <person name="Sone E.D."/>
            <person name="Koren S."/>
            <person name="Silverstein K.A.T."/>
            <person name="Beckman K.B."/>
            <person name="Gohl D.M."/>
        </authorList>
    </citation>
    <scope>NUCLEOTIDE SEQUENCE</scope>
    <source>
        <strain evidence="2">Duluth1</strain>
        <tissue evidence="2">Whole animal</tissue>
    </source>
</reference>
<dbReference type="AlphaFoldDB" id="A0A9D4D0Z2"/>
<feature type="coiled-coil region" evidence="1">
    <location>
        <begin position="72"/>
        <end position="142"/>
    </location>
</feature>
<dbReference type="Proteomes" id="UP000828390">
    <property type="component" value="Unassembled WGS sequence"/>
</dbReference>
<accession>A0A9D4D0Z2</accession>
<name>A0A9D4D0Z2_DREPO</name>
<sequence>MLSKFLMAEQEQNETISEWGLRIEELLLHVTRKTRLDEHEKKDMLRKRFWRGLRNEELKNANRVHFESKFSYEELNIKLREEEFEIQISKERGKQKCSKVHQRALNAKDEGDELLKQLIKKMEDLEKKVDDFKNERNLESSDHRNRDTTQTQRVFTRSWAWKPLCSI</sequence>